<dbReference type="InterPro" id="IPR005749">
    <property type="entry name" value="Ribosomal_uL15_bac-type"/>
</dbReference>
<evidence type="ECO:0000256" key="4">
    <source>
        <dbReference type="SAM" id="MobiDB-lite"/>
    </source>
</evidence>
<dbReference type="InterPro" id="IPR036227">
    <property type="entry name" value="Ribosomal_uL15/eL18_sf"/>
</dbReference>
<comment type="caution">
    <text evidence="6">The sequence shown here is derived from an EMBL/GenBank/DDBJ whole genome shotgun (WGS) entry which is preliminary data.</text>
</comment>
<gene>
    <name evidence="6" type="ORF">E4U57_007767</name>
</gene>
<protein>
    <recommendedName>
        <fullName evidence="5">Large ribosomal subunit protein uL15/eL18 domain-containing protein</fullName>
    </recommendedName>
</protein>
<feature type="domain" description="Large ribosomal subunit protein uL15/eL18" evidence="5">
    <location>
        <begin position="141"/>
        <end position="217"/>
    </location>
</feature>
<reference evidence="6 7" key="1">
    <citation type="journal article" date="2020" name="bioRxiv">
        <title>Whole genome comparisons of ergot fungi reveals the divergence and evolution of species within the genus Claviceps are the result of varying mechanisms driving genome evolution and host range expansion.</title>
        <authorList>
            <person name="Wyka S.A."/>
            <person name="Mondo S.J."/>
            <person name="Liu M."/>
            <person name="Dettman J."/>
            <person name="Nalam V."/>
            <person name="Broders K.D."/>
        </authorList>
    </citation>
    <scope>NUCLEOTIDE SEQUENCE [LARGE SCALE GENOMIC DNA]</scope>
    <source>
        <strain evidence="6 7">LM583</strain>
    </source>
</reference>
<organism evidence="6 7">
    <name type="scientific">Claviceps arundinis</name>
    <dbReference type="NCBI Taxonomy" id="1623583"/>
    <lineage>
        <taxon>Eukaryota</taxon>
        <taxon>Fungi</taxon>
        <taxon>Dikarya</taxon>
        <taxon>Ascomycota</taxon>
        <taxon>Pezizomycotina</taxon>
        <taxon>Sordariomycetes</taxon>
        <taxon>Hypocreomycetidae</taxon>
        <taxon>Hypocreales</taxon>
        <taxon>Clavicipitaceae</taxon>
        <taxon>Claviceps</taxon>
    </lineage>
</organism>
<dbReference type="SUPFAM" id="SSF52080">
    <property type="entry name" value="Ribosomal proteins L15p and L18e"/>
    <property type="match status" value="1"/>
</dbReference>
<keyword evidence="3" id="KW-0687">Ribonucleoprotein</keyword>
<proteinExistence type="inferred from homology"/>
<evidence type="ECO:0000256" key="3">
    <source>
        <dbReference type="ARBA" id="ARBA00023274"/>
    </source>
</evidence>
<keyword evidence="2" id="KW-0689">Ribosomal protein</keyword>
<name>A0ABQ7PEF6_9HYPO</name>
<feature type="region of interest" description="Disordered" evidence="4">
    <location>
        <begin position="71"/>
        <end position="109"/>
    </location>
</feature>
<dbReference type="Gene3D" id="3.100.10.10">
    <property type="match status" value="1"/>
</dbReference>
<dbReference type="PANTHER" id="PTHR12934">
    <property type="entry name" value="50S RIBOSOMAL PROTEIN L15"/>
    <property type="match status" value="1"/>
</dbReference>
<dbReference type="PANTHER" id="PTHR12934:SF11">
    <property type="entry name" value="LARGE RIBOSOMAL SUBUNIT PROTEIN UL15M"/>
    <property type="match status" value="1"/>
</dbReference>
<feature type="compositionally biased region" description="Low complexity" evidence="4">
    <location>
        <begin position="9"/>
        <end position="21"/>
    </location>
</feature>
<dbReference type="InterPro" id="IPR030878">
    <property type="entry name" value="Ribosomal_uL15"/>
</dbReference>
<feature type="region of interest" description="Disordered" evidence="4">
    <location>
        <begin position="1"/>
        <end position="25"/>
    </location>
</feature>
<evidence type="ECO:0000259" key="5">
    <source>
        <dbReference type="Pfam" id="PF00828"/>
    </source>
</evidence>
<dbReference type="HAMAP" id="MF_01341">
    <property type="entry name" value="Ribosomal_uL15"/>
    <property type="match status" value="1"/>
</dbReference>
<accession>A0ABQ7PEF6</accession>
<sequence>MIQKKSGEPSYRTPSSTSSPRLRAAMPPRFISPITSLCCRPTASAPLRSLTACLAGLTIQPQQTRHASILGNLANNPGSVQRRTRVGRGPSSRHGKTSGRGTKGTGQRGKVKAWFQGGQTPLIVSHGKRGFTNHRALKISEVNLDQIQSWIDQGRLDPSKQITPREIIKSNLVGSIRDGIKVLARGGEHLKQPIDIMVSRVSASAITAIEAAGGKVTTRYYTKLAIKRLVTGQSVSSDMPLPVGKEHVEEVIAAAKKAPFMYRLPDPTSRGDIEYYRDPAHRGYLSHRLAPGESPSLYFKVPGEKMVKRKVKVDEKKPVEETLW</sequence>
<evidence type="ECO:0000313" key="6">
    <source>
        <dbReference type="EMBL" id="KAG5961215.1"/>
    </source>
</evidence>
<dbReference type="Pfam" id="PF00828">
    <property type="entry name" value="Ribosomal_L27A"/>
    <property type="match status" value="1"/>
</dbReference>
<evidence type="ECO:0000313" key="7">
    <source>
        <dbReference type="Proteomes" id="UP000742024"/>
    </source>
</evidence>
<comment type="similarity">
    <text evidence="1">Belongs to the universal ribosomal protein uL15 family.</text>
</comment>
<feature type="compositionally biased region" description="Basic residues" evidence="4">
    <location>
        <begin position="82"/>
        <end position="97"/>
    </location>
</feature>
<evidence type="ECO:0000256" key="2">
    <source>
        <dbReference type="ARBA" id="ARBA00022980"/>
    </source>
</evidence>
<dbReference type="NCBIfam" id="TIGR01071">
    <property type="entry name" value="rplO_bact"/>
    <property type="match status" value="1"/>
</dbReference>
<evidence type="ECO:0000256" key="1">
    <source>
        <dbReference type="ARBA" id="ARBA00007320"/>
    </source>
</evidence>
<dbReference type="EMBL" id="SRPR01000084">
    <property type="protein sequence ID" value="KAG5961215.1"/>
    <property type="molecule type" value="Genomic_DNA"/>
</dbReference>
<keyword evidence="7" id="KW-1185">Reference proteome</keyword>
<dbReference type="Proteomes" id="UP000742024">
    <property type="component" value="Unassembled WGS sequence"/>
</dbReference>
<dbReference type="InterPro" id="IPR021131">
    <property type="entry name" value="Ribosomal_uL15/eL18"/>
</dbReference>